<dbReference type="InterPro" id="IPR027417">
    <property type="entry name" value="P-loop_NTPase"/>
</dbReference>
<name>A0A4T3EWC9_9SPHN</name>
<evidence type="ECO:0000313" key="4">
    <source>
        <dbReference type="EMBL" id="TIX48855.1"/>
    </source>
</evidence>
<dbReference type="GO" id="GO:0005524">
    <property type="term" value="F:ATP binding"/>
    <property type="evidence" value="ECO:0007669"/>
    <property type="project" value="UniProtKB-KW"/>
</dbReference>
<gene>
    <name evidence="4" type="ORF">E5222_14010</name>
</gene>
<keyword evidence="1" id="KW-0547">Nucleotide-binding</keyword>
<evidence type="ECO:0000256" key="2">
    <source>
        <dbReference type="ARBA" id="ARBA00022840"/>
    </source>
</evidence>
<dbReference type="RefSeq" id="WP_136694428.1">
    <property type="nucleotide sequence ID" value="NZ_SSHH01000004.1"/>
</dbReference>
<evidence type="ECO:0000259" key="3">
    <source>
        <dbReference type="Pfam" id="PF05127"/>
    </source>
</evidence>
<dbReference type="EMBL" id="SSHH01000004">
    <property type="protein sequence ID" value="TIX48855.1"/>
    <property type="molecule type" value="Genomic_DNA"/>
</dbReference>
<dbReference type="Gene3D" id="3.40.50.300">
    <property type="entry name" value="P-loop containing nucleotide triphosphate hydrolases"/>
    <property type="match status" value="1"/>
</dbReference>
<dbReference type="Pfam" id="PF05127">
    <property type="entry name" value="NAT10_TcmA_helicase"/>
    <property type="match status" value="1"/>
</dbReference>
<dbReference type="SUPFAM" id="SSF52540">
    <property type="entry name" value="P-loop containing nucleoside triphosphate hydrolases"/>
    <property type="match status" value="1"/>
</dbReference>
<feature type="domain" description="TcmA/NAT10 helicase" evidence="3">
    <location>
        <begin position="50"/>
        <end position="166"/>
    </location>
</feature>
<reference evidence="4 5" key="1">
    <citation type="submission" date="2019-04" db="EMBL/GenBank/DDBJ databases">
        <title>Altererythrobacter aquimixticola sp. nov., isolated from sediment of junction between the ocean and a freshwater spring.</title>
        <authorList>
            <person name="Yoon J.-H."/>
        </authorList>
    </citation>
    <scope>NUCLEOTIDE SEQUENCE [LARGE SCALE GENOMIC DNA]</scope>
    <source>
        <strain evidence="4 5">SSKS-13</strain>
    </source>
</reference>
<comment type="caution">
    <text evidence="4">The sequence shown here is derived from an EMBL/GenBank/DDBJ whole genome shotgun (WGS) entry which is preliminary data.</text>
</comment>
<dbReference type="Proteomes" id="UP000309389">
    <property type="component" value="Unassembled WGS sequence"/>
</dbReference>
<sequence>MLDDWLLSLEERLDPVLLFERFVGNSADGWQARILRSSAATMALRVCRQAGKSCCLATLAIVEMRKGGTVLVICPAERQAKELARKVREYLPMTDLVVERSTQTEIEVANGARLICVPSTGATIRGYTVDLLLIDEAAFCDDDSLIAVLPMVKDCGRTVFASTPAGRTGMFASLFLEPKPEVERIVVKGTEIPRLAARVERLRVALPPTKFRQEVEVEMLGGGENYFDIAAIERAVCDRKALELCLT</sequence>
<dbReference type="AlphaFoldDB" id="A0A4T3EWC9"/>
<evidence type="ECO:0000256" key="1">
    <source>
        <dbReference type="ARBA" id="ARBA00022741"/>
    </source>
</evidence>
<organism evidence="4 5">
    <name type="scientific">Alteraurantiacibacter aquimixticola</name>
    <dbReference type="NCBI Taxonomy" id="2489173"/>
    <lineage>
        <taxon>Bacteria</taxon>
        <taxon>Pseudomonadati</taxon>
        <taxon>Pseudomonadota</taxon>
        <taxon>Alphaproteobacteria</taxon>
        <taxon>Sphingomonadales</taxon>
        <taxon>Erythrobacteraceae</taxon>
        <taxon>Alteraurantiacibacter</taxon>
    </lineage>
</organism>
<keyword evidence="5" id="KW-1185">Reference proteome</keyword>
<evidence type="ECO:0000313" key="5">
    <source>
        <dbReference type="Proteomes" id="UP000309389"/>
    </source>
</evidence>
<protein>
    <recommendedName>
        <fullName evidence="3">TcmA/NAT10 helicase domain-containing protein</fullName>
    </recommendedName>
</protein>
<dbReference type="OrthoDB" id="7816801at2"/>
<keyword evidence="2" id="KW-0067">ATP-binding</keyword>
<accession>A0A4T3EWC9</accession>
<proteinExistence type="predicted"/>
<dbReference type="InterPro" id="IPR007807">
    <property type="entry name" value="TcmA/NAT10_helicase"/>
</dbReference>